<evidence type="ECO:0000313" key="2">
    <source>
        <dbReference type="Proteomes" id="UP000215335"/>
    </source>
</evidence>
<comment type="caution">
    <text evidence="1">The sequence shown here is derived from an EMBL/GenBank/DDBJ whole genome shotgun (WGS) entry which is preliminary data.</text>
</comment>
<dbReference type="AlphaFoldDB" id="A0A232FIJ2"/>
<proteinExistence type="predicted"/>
<keyword evidence="2" id="KW-1185">Reference proteome</keyword>
<name>A0A232FIJ2_9HYME</name>
<organism evidence="1 2">
    <name type="scientific">Trichomalopsis sarcophagae</name>
    <dbReference type="NCBI Taxonomy" id="543379"/>
    <lineage>
        <taxon>Eukaryota</taxon>
        <taxon>Metazoa</taxon>
        <taxon>Ecdysozoa</taxon>
        <taxon>Arthropoda</taxon>
        <taxon>Hexapoda</taxon>
        <taxon>Insecta</taxon>
        <taxon>Pterygota</taxon>
        <taxon>Neoptera</taxon>
        <taxon>Endopterygota</taxon>
        <taxon>Hymenoptera</taxon>
        <taxon>Apocrita</taxon>
        <taxon>Proctotrupomorpha</taxon>
        <taxon>Chalcidoidea</taxon>
        <taxon>Pteromalidae</taxon>
        <taxon>Pteromalinae</taxon>
        <taxon>Trichomalopsis</taxon>
    </lineage>
</organism>
<evidence type="ECO:0000313" key="1">
    <source>
        <dbReference type="EMBL" id="OXU30571.1"/>
    </source>
</evidence>
<sequence>MNHVTISEGFKVTFLDLLLSSAEKAAIYVRNKELVQAYDAKKALFPMYQGILDAKLSRKLERRKLVESAAVAFSDFLGFADPSDDFFERMFSYCSNGDLERLIKETSDEIDETT</sequence>
<accession>A0A232FIJ2</accession>
<dbReference type="Proteomes" id="UP000215335">
    <property type="component" value="Unassembled WGS sequence"/>
</dbReference>
<dbReference type="EMBL" id="NNAY01000146">
    <property type="protein sequence ID" value="OXU30571.1"/>
    <property type="molecule type" value="Genomic_DNA"/>
</dbReference>
<protein>
    <submittedName>
        <fullName evidence="1">Uncharacterized protein</fullName>
    </submittedName>
</protein>
<gene>
    <name evidence="1" type="ORF">TSAR_007176</name>
</gene>
<reference evidence="1 2" key="1">
    <citation type="journal article" date="2017" name="Curr. Biol.">
        <title>The Evolution of Venom by Co-option of Single-Copy Genes.</title>
        <authorList>
            <person name="Martinson E.O."/>
            <person name="Mrinalini"/>
            <person name="Kelkar Y.D."/>
            <person name="Chang C.H."/>
            <person name="Werren J.H."/>
        </authorList>
    </citation>
    <scope>NUCLEOTIDE SEQUENCE [LARGE SCALE GENOMIC DNA]</scope>
    <source>
        <strain evidence="1 2">Alberta</strain>
        <tissue evidence="1">Whole body</tissue>
    </source>
</reference>